<evidence type="ECO:0000313" key="2">
    <source>
        <dbReference type="Proteomes" id="UP001217178"/>
    </source>
</evidence>
<gene>
    <name evidence="1" type="ORF">PSI23_20680</name>
</gene>
<comment type="caution">
    <text evidence="1">The sequence shown here is derived from an EMBL/GenBank/DDBJ whole genome shotgun (WGS) entry which is preliminary data.</text>
</comment>
<organism evidence="1 2">
    <name type="scientific">Xenorhabdus yunnanensis</name>
    <dbReference type="NCBI Taxonomy" id="3025878"/>
    <lineage>
        <taxon>Bacteria</taxon>
        <taxon>Pseudomonadati</taxon>
        <taxon>Pseudomonadota</taxon>
        <taxon>Gammaproteobacteria</taxon>
        <taxon>Enterobacterales</taxon>
        <taxon>Morganellaceae</taxon>
        <taxon>Xenorhabdus</taxon>
    </lineage>
</organism>
<evidence type="ECO:0000313" key="1">
    <source>
        <dbReference type="EMBL" id="MDC9591628.1"/>
    </source>
</evidence>
<dbReference type="EMBL" id="JAQRFI010000113">
    <property type="protein sequence ID" value="MDC9591628.1"/>
    <property type="molecule type" value="Genomic_DNA"/>
</dbReference>
<sequence>MKLYLKMWIEDENHEEIIVFKYIDNGNSSSLIYNDEELLLASIDRTQKIINSINSKLQQGIKHDK</sequence>
<dbReference type="Proteomes" id="UP001217178">
    <property type="component" value="Unassembled WGS sequence"/>
</dbReference>
<dbReference type="RefSeq" id="WP_273556838.1">
    <property type="nucleotide sequence ID" value="NZ_JAQRFI010000113.1"/>
</dbReference>
<accession>A0ABT5LMD6</accession>
<name>A0ABT5LMD6_9GAMM</name>
<proteinExistence type="predicted"/>
<keyword evidence="2" id="KW-1185">Reference proteome</keyword>
<protein>
    <submittedName>
        <fullName evidence="1">Uncharacterized protein</fullName>
    </submittedName>
</protein>
<reference evidence="1 2" key="1">
    <citation type="submission" date="2023-02" db="EMBL/GenBank/DDBJ databases">
        <title>Entomopathogenic bacteria.</title>
        <authorList>
            <person name="Machado R.A."/>
        </authorList>
    </citation>
    <scope>NUCLEOTIDE SEQUENCE [LARGE SCALE GENOMIC DNA]</scope>
    <source>
        <strain evidence="1 2">XENO-10</strain>
    </source>
</reference>